<dbReference type="Gene3D" id="1.10.287.950">
    <property type="entry name" value="Methyl-accepting chemotaxis protein"/>
    <property type="match status" value="1"/>
</dbReference>
<dbReference type="AlphaFoldDB" id="A0A0N1JRL9"/>
<keyword evidence="4" id="KW-0472">Membrane</keyword>
<feature type="transmembrane region" description="Helical" evidence="4">
    <location>
        <begin position="23"/>
        <end position="41"/>
    </location>
</feature>
<keyword evidence="8" id="KW-1185">Reference proteome</keyword>
<gene>
    <name evidence="7" type="primary">mcpB_2</name>
    <name evidence="7" type="ORF">WG78_19305</name>
</gene>
<dbReference type="EMBL" id="LAQT01000035">
    <property type="protein sequence ID" value="KPC49793.1"/>
    <property type="molecule type" value="Genomic_DNA"/>
</dbReference>
<feature type="domain" description="Methyl-accepting transducer" evidence="5">
    <location>
        <begin position="154"/>
        <end position="411"/>
    </location>
</feature>
<keyword evidence="1 3" id="KW-0807">Transducer</keyword>
<reference evidence="7 8" key="1">
    <citation type="submission" date="2015-07" db="EMBL/GenBank/DDBJ databases">
        <title>Draft genome sequence of the Amantichitinum ursilacus IGB-41, a new chitin-degrading bacterium.</title>
        <authorList>
            <person name="Kirstahler P."/>
            <person name="Guenther M."/>
            <person name="Grumaz C."/>
            <person name="Rupp S."/>
            <person name="Zibek S."/>
            <person name="Sohn K."/>
        </authorList>
    </citation>
    <scope>NUCLEOTIDE SEQUENCE [LARGE SCALE GENOMIC DNA]</scope>
    <source>
        <strain evidence="7 8">IGB-41</strain>
    </source>
</reference>
<evidence type="ECO:0000256" key="3">
    <source>
        <dbReference type="PROSITE-ProRule" id="PRU00284"/>
    </source>
</evidence>
<dbReference type="RefSeq" id="WP_053939446.1">
    <property type="nucleotide sequence ID" value="NZ_LAQT01000035.1"/>
</dbReference>
<dbReference type="PROSITE" id="PS50111">
    <property type="entry name" value="CHEMOTAXIS_TRANSDUC_2"/>
    <property type="match status" value="1"/>
</dbReference>
<keyword evidence="4" id="KW-1133">Transmembrane helix</keyword>
<dbReference type="Pfam" id="PF00015">
    <property type="entry name" value="MCPsignal"/>
    <property type="match status" value="1"/>
</dbReference>
<evidence type="ECO:0000259" key="6">
    <source>
        <dbReference type="PROSITE" id="PS50885"/>
    </source>
</evidence>
<evidence type="ECO:0000256" key="4">
    <source>
        <dbReference type="SAM" id="Phobius"/>
    </source>
</evidence>
<feature type="domain" description="HAMP" evidence="6">
    <location>
        <begin position="95"/>
        <end position="149"/>
    </location>
</feature>
<dbReference type="GO" id="GO:0016020">
    <property type="term" value="C:membrane"/>
    <property type="evidence" value="ECO:0007669"/>
    <property type="project" value="InterPro"/>
</dbReference>
<evidence type="ECO:0000259" key="5">
    <source>
        <dbReference type="PROSITE" id="PS50111"/>
    </source>
</evidence>
<name>A0A0N1JRL9_9NEIS</name>
<evidence type="ECO:0000256" key="2">
    <source>
        <dbReference type="ARBA" id="ARBA00029447"/>
    </source>
</evidence>
<dbReference type="OrthoDB" id="2489132at2"/>
<dbReference type="SMART" id="SM00283">
    <property type="entry name" value="MA"/>
    <property type="match status" value="1"/>
</dbReference>
<proteinExistence type="inferred from homology"/>
<keyword evidence="4" id="KW-0812">Transmembrane</keyword>
<evidence type="ECO:0000313" key="8">
    <source>
        <dbReference type="Proteomes" id="UP000037939"/>
    </source>
</evidence>
<dbReference type="Proteomes" id="UP000037939">
    <property type="component" value="Unassembled WGS sequence"/>
</dbReference>
<comment type="caution">
    <text evidence="7">The sequence shown here is derived from an EMBL/GenBank/DDBJ whole genome shotgun (WGS) entry which is preliminary data.</text>
</comment>
<feature type="transmembrane region" description="Helical" evidence="4">
    <location>
        <begin position="74"/>
        <end position="93"/>
    </location>
</feature>
<dbReference type="InterPro" id="IPR003660">
    <property type="entry name" value="HAMP_dom"/>
</dbReference>
<dbReference type="PANTHER" id="PTHR32089">
    <property type="entry name" value="METHYL-ACCEPTING CHEMOTAXIS PROTEIN MCPB"/>
    <property type="match status" value="1"/>
</dbReference>
<dbReference type="SUPFAM" id="SSF58104">
    <property type="entry name" value="Methyl-accepting chemotaxis protein (MCP) signaling domain"/>
    <property type="match status" value="1"/>
</dbReference>
<dbReference type="STRING" id="857265.WG78_19305"/>
<comment type="similarity">
    <text evidence="2">Belongs to the methyl-accepting chemotaxis (MCP) protein family.</text>
</comment>
<organism evidence="7 8">
    <name type="scientific">Amantichitinum ursilacus</name>
    <dbReference type="NCBI Taxonomy" id="857265"/>
    <lineage>
        <taxon>Bacteria</taxon>
        <taxon>Pseudomonadati</taxon>
        <taxon>Pseudomonadota</taxon>
        <taxon>Betaproteobacteria</taxon>
        <taxon>Neisseriales</taxon>
        <taxon>Chitinibacteraceae</taxon>
        <taxon>Amantichitinum</taxon>
    </lineage>
</organism>
<dbReference type="CDD" id="cd06225">
    <property type="entry name" value="HAMP"/>
    <property type="match status" value="1"/>
</dbReference>
<evidence type="ECO:0000313" key="7">
    <source>
        <dbReference type="EMBL" id="KPC49793.1"/>
    </source>
</evidence>
<protein>
    <submittedName>
        <fullName evidence="7">Methyl-accepting chemotaxis protein McpB</fullName>
    </submittedName>
</protein>
<evidence type="ECO:0000256" key="1">
    <source>
        <dbReference type="ARBA" id="ARBA00023224"/>
    </source>
</evidence>
<dbReference type="PROSITE" id="PS50885">
    <property type="entry name" value="HAMP"/>
    <property type="match status" value="1"/>
</dbReference>
<sequence length="597" mass="65456">MDFLKQAYNELEKMVFNTLSRKFASLFVLVLLQLAFVYVAWSSGQDILGELQRQQVSAAASAAIQGKVHNLQQLALWIGIASFALTAFMVWYLRYLVVRPLKKMISALDEANSGTGDLSRDMATMTHDEIHHLANSYNRFLQRQREMIAAVQSLTVKIAVESTRLLKNVDDSSASTANQARFAQEVQDESNTAAANVDTVSHETRSIADSTEQNLELARSSTAELRAASASISGITALLDDFNKVVTELKDRSVGIKSIVGFIKEISDQTNLLALNAAIEAARAGESGRGFAVVADEVRKLAEKVRVATEEIGGNMDSMLSQVDNIHVHTQRINQSTDSTRSGIINACEHFSTMVGDFETTSRSLTDIAEHLQAVSDSNAGTNRRVAQIHADAESISGRMQHASTATRDLAKLTERVQEMIGTFVLGHGDLDAAINRAMKARDVIQTRMQSLADRGINLFDNALTPIAGTKPQQYNAAYIDALAEQCQPECDKLVHDVKGGKVAFMLNTQAFCPVNNSWFSKAPTGNADSDLRTSRNKRMFSDASGKRAAANTQRFLLQTYMRDTGEIMTEVDLPIYISARHWGNLRLGLDASQLLG</sequence>
<accession>A0A0N1JRL9</accession>
<dbReference type="GO" id="GO:0007165">
    <property type="term" value="P:signal transduction"/>
    <property type="evidence" value="ECO:0007669"/>
    <property type="project" value="UniProtKB-KW"/>
</dbReference>
<dbReference type="PANTHER" id="PTHR32089:SF112">
    <property type="entry name" value="LYSOZYME-LIKE PROTEIN-RELATED"/>
    <property type="match status" value="1"/>
</dbReference>
<dbReference type="Pfam" id="PF00672">
    <property type="entry name" value="HAMP"/>
    <property type="match status" value="1"/>
</dbReference>
<dbReference type="InterPro" id="IPR004089">
    <property type="entry name" value="MCPsignal_dom"/>
</dbReference>